<organism evidence="1 2">
    <name type="scientific">Streblomastix strix</name>
    <dbReference type="NCBI Taxonomy" id="222440"/>
    <lineage>
        <taxon>Eukaryota</taxon>
        <taxon>Metamonada</taxon>
        <taxon>Preaxostyla</taxon>
        <taxon>Oxymonadida</taxon>
        <taxon>Streblomastigidae</taxon>
        <taxon>Streblomastix</taxon>
    </lineage>
</organism>
<evidence type="ECO:0000313" key="1">
    <source>
        <dbReference type="EMBL" id="KAA6376263.1"/>
    </source>
</evidence>
<sequence>MEFPVRRRQFFGRTNQFQGVKITDTLSKQRDVESGFRTINQYVV</sequence>
<accession>A0A5J4V1C3</accession>
<gene>
    <name evidence="1" type="ORF">EZS28_028208</name>
</gene>
<reference evidence="1 2" key="1">
    <citation type="submission" date="2019-03" db="EMBL/GenBank/DDBJ databases">
        <title>Single cell metagenomics reveals metabolic interactions within the superorganism composed of flagellate Streblomastix strix and complex community of Bacteroidetes bacteria on its surface.</title>
        <authorList>
            <person name="Treitli S.C."/>
            <person name="Kolisko M."/>
            <person name="Husnik F."/>
            <person name="Keeling P."/>
            <person name="Hampl V."/>
        </authorList>
    </citation>
    <scope>NUCLEOTIDE SEQUENCE [LARGE SCALE GENOMIC DNA]</scope>
    <source>
        <strain evidence="1">ST1C</strain>
    </source>
</reference>
<proteinExistence type="predicted"/>
<dbReference type="EMBL" id="SNRW01010649">
    <property type="protein sequence ID" value="KAA6376263.1"/>
    <property type="molecule type" value="Genomic_DNA"/>
</dbReference>
<evidence type="ECO:0000313" key="2">
    <source>
        <dbReference type="Proteomes" id="UP000324800"/>
    </source>
</evidence>
<feature type="non-terminal residue" evidence="1">
    <location>
        <position position="44"/>
    </location>
</feature>
<comment type="caution">
    <text evidence="1">The sequence shown here is derived from an EMBL/GenBank/DDBJ whole genome shotgun (WGS) entry which is preliminary data.</text>
</comment>
<protein>
    <submittedName>
        <fullName evidence="1">Uncharacterized protein</fullName>
    </submittedName>
</protein>
<dbReference type="Proteomes" id="UP000324800">
    <property type="component" value="Unassembled WGS sequence"/>
</dbReference>
<name>A0A5J4V1C3_9EUKA</name>
<dbReference type="AlphaFoldDB" id="A0A5J4V1C3"/>